<protein>
    <submittedName>
        <fullName evidence="2">Uncharacterized protein</fullName>
    </submittedName>
</protein>
<sequence>MLDKPPWGDQSSKMPTPRRNAAVIAAERLAPGVVAPWLIAAGLLGVTLAMIQPLAPVLTPMLLIGLGATLLLRDRLAGRPAAAELLVLQGAVYAVLLLVALLARWDAAHGELARTLLTADATASAALVTLAIRWLSRSRASRRR</sequence>
<dbReference type="EMBL" id="SJPQ01000002">
    <property type="protein sequence ID" value="TWT88697.1"/>
    <property type="molecule type" value="Genomic_DNA"/>
</dbReference>
<organism evidence="2 3">
    <name type="scientific">Pseudobythopirellula maris</name>
    <dbReference type="NCBI Taxonomy" id="2527991"/>
    <lineage>
        <taxon>Bacteria</taxon>
        <taxon>Pseudomonadati</taxon>
        <taxon>Planctomycetota</taxon>
        <taxon>Planctomycetia</taxon>
        <taxon>Pirellulales</taxon>
        <taxon>Lacipirellulaceae</taxon>
        <taxon>Pseudobythopirellula</taxon>
    </lineage>
</organism>
<accession>A0A5C5ZP49</accession>
<feature type="transmembrane region" description="Helical" evidence="1">
    <location>
        <begin position="29"/>
        <end position="51"/>
    </location>
</feature>
<keyword evidence="1" id="KW-1133">Transmembrane helix</keyword>
<evidence type="ECO:0000313" key="2">
    <source>
        <dbReference type="EMBL" id="TWT88697.1"/>
    </source>
</evidence>
<dbReference type="AlphaFoldDB" id="A0A5C5ZP49"/>
<feature type="transmembrane region" description="Helical" evidence="1">
    <location>
        <begin position="115"/>
        <end position="135"/>
    </location>
</feature>
<comment type="caution">
    <text evidence="2">The sequence shown here is derived from an EMBL/GenBank/DDBJ whole genome shotgun (WGS) entry which is preliminary data.</text>
</comment>
<feature type="transmembrane region" description="Helical" evidence="1">
    <location>
        <begin position="57"/>
        <end position="73"/>
    </location>
</feature>
<keyword evidence="1" id="KW-0812">Transmembrane</keyword>
<feature type="transmembrane region" description="Helical" evidence="1">
    <location>
        <begin position="85"/>
        <end position="103"/>
    </location>
</feature>
<dbReference type="Proteomes" id="UP000315440">
    <property type="component" value="Unassembled WGS sequence"/>
</dbReference>
<evidence type="ECO:0000313" key="3">
    <source>
        <dbReference type="Proteomes" id="UP000315440"/>
    </source>
</evidence>
<reference evidence="2 3" key="1">
    <citation type="submission" date="2019-02" db="EMBL/GenBank/DDBJ databases">
        <title>Deep-cultivation of Planctomycetes and their phenomic and genomic characterization uncovers novel biology.</title>
        <authorList>
            <person name="Wiegand S."/>
            <person name="Jogler M."/>
            <person name="Boedeker C."/>
            <person name="Pinto D."/>
            <person name="Vollmers J."/>
            <person name="Rivas-Marin E."/>
            <person name="Kohn T."/>
            <person name="Peeters S.H."/>
            <person name="Heuer A."/>
            <person name="Rast P."/>
            <person name="Oberbeckmann S."/>
            <person name="Bunk B."/>
            <person name="Jeske O."/>
            <person name="Meyerdierks A."/>
            <person name="Storesund J.E."/>
            <person name="Kallscheuer N."/>
            <person name="Luecker S."/>
            <person name="Lage O.M."/>
            <person name="Pohl T."/>
            <person name="Merkel B.J."/>
            <person name="Hornburger P."/>
            <person name="Mueller R.-W."/>
            <person name="Bruemmer F."/>
            <person name="Labrenz M."/>
            <person name="Spormann A.M."/>
            <person name="Op Den Camp H."/>
            <person name="Overmann J."/>
            <person name="Amann R."/>
            <person name="Jetten M.S.M."/>
            <person name="Mascher T."/>
            <person name="Medema M.H."/>
            <person name="Devos D.P."/>
            <person name="Kaster A.-K."/>
            <person name="Ovreas L."/>
            <person name="Rohde M."/>
            <person name="Galperin M.Y."/>
            <person name="Jogler C."/>
        </authorList>
    </citation>
    <scope>NUCLEOTIDE SEQUENCE [LARGE SCALE GENOMIC DNA]</scope>
    <source>
        <strain evidence="2 3">Mal64</strain>
    </source>
</reference>
<gene>
    <name evidence="2" type="ORF">Mal64_21850</name>
</gene>
<keyword evidence="1" id="KW-0472">Membrane</keyword>
<evidence type="ECO:0000256" key="1">
    <source>
        <dbReference type="SAM" id="Phobius"/>
    </source>
</evidence>
<keyword evidence="3" id="KW-1185">Reference proteome</keyword>
<name>A0A5C5ZP49_9BACT</name>
<proteinExistence type="predicted"/>